<dbReference type="Proteomes" id="UP000003480">
    <property type="component" value="Unassembled WGS sequence"/>
</dbReference>
<reference evidence="1 2" key="1">
    <citation type="submission" date="2012-04" db="EMBL/GenBank/DDBJ databases">
        <authorList>
            <person name="Genoscope - CEA"/>
        </authorList>
    </citation>
    <scope>NUCLEOTIDE SEQUENCE [LARGE SCALE GENOMIC DNA]</scope>
    <source>
        <strain evidence="1 2">9443</strain>
    </source>
</reference>
<protein>
    <submittedName>
        <fullName evidence="1">Uncharacterized protein</fullName>
    </submittedName>
</protein>
<name>I4GAY3_MICAE</name>
<proteinExistence type="predicted"/>
<accession>I4GAY3</accession>
<comment type="caution">
    <text evidence="1">The sequence shown here is derived from an EMBL/GenBank/DDBJ whole genome shotgun (WGS) entry which is preliminary data.</text>
</comment>
<evidence type="ECO:0000313" key="2">
    <source>
        <dbReference type="Proteomes" id="UP000003480"/>
    </source>
</evidence>
<dbReference type="HOGENOM" id="CLU_2302626_0_0_3"/>
<organism evidence="1 2">
    <name type="scientific">Microcystis aeruginosa PCC 9443</name>
    <dbReference type="NCBI Taxonomy" id="1160281"/>
    <lineage>
        <taxon>Bacteria</taxon>
        <taxon>Bacillati</taxon>
        <taxon>Cyanobacteriota</taxon>
        <taxon>Cyanophyceae</taxon>
        <taxon>Oscillatoriophycideae</taxon>
        <taxon>Chroococcales</taxon>
        <taxon>Microcystaceae</taxon>
        <taxon>Microcystis</taxon>
    </lineage>
</organism>
<dbReference type="AlphaFoldDB" id="I4GAY3"/>
<sequence>MHNTNRRASDQATAQIIAQRYLAASPCLETLLKLPEDSLGYHYATHLISLNFDPNFYRSIQVNSDTDYLLLRLPTANSRYLAYSKGFWCRCDGRIATESF</sequence>
<dbReference type="EMBL" id="CAIJ01000629">
    <property type="protein sequence ID" value="CCI05094.1"/>
    <property type="molecule type" value="Genomic_DNA"/>
</dbReference>
<gene>
    <name evidence="1" type="ORF">MICAC_6650001</name>
</gene>
<evidence type="ECO:0000313" key="1">
    <source>
        <dbReference type="EMBL" id="CCI05094.1"/>
    </source>
</evidence>